<reference evidence="2 3" key="2">
    <citation type="journal article" date="2021" name="Syst. Appl. Microbiol.">
        <title>Phylogenetic classification of ten novel species belonging to the genus Bifidobacterium comprising B. phasiani sp. nov., B. pongonis sp. nov., B. saguinibicoloris sp. nov., B. colobi sp. nov., B. simiiventris sp. nov., B. santillanense sp. nov., B. miconis sp. nov., B. amazonense sp. nov., B. pluvialisilvae sp. nov., and B. miconisargentati sp. nov.</title>
        <authorList>
            <person name="Lugli G.A."/>
            <person name="Calvete-Torre I."/>
            <person name="Alessandri G."/>
            <person name="Milani C."/>
            <person name="Turroni F."/>
            <person name="Laiolo P."/>
            <person name="Ossiprandi M.C."/>
            <person name="Margolles A."/>
            <person name="Ruiz L."/>
            <person name="Ventura M."/>
        </authorList>
    </citation>
    <scope>NUCLEOTIDE SEQUENCE [LARGE SCALE GENOMIC DNA]</scope>
    <source>
        <strain evidence="2 3">MA1</strain>
    </source>
</reference>
<comment type="caution">
    <text evidence="2">The sequence shown here is derived from an EMBL/GenBank/DDBJ whole genome shotgun (WGS) entry which is preliminary data.</text>
</comment>
<proteinExistence type="predicted"/>
<dbReference type="Proteomes" id="UP000710815">
    <property type="component" value="Unassembled WGS sequence"/>
</dbReference>
<organism evidence="2 3">
    <name type="scientific">Bifidobacterium amazonense</name>
    <dbReference type="NCBI Taxonomy" id="2809027"/>
    <lineage>
        <taxon>Bacteria</taxon>
        <taxon>Bacillati</taxon>
        <taxon>Actinomycetota</taxon>
        <taxon>Actinomycetes</taxon>
        <taxon>Bifidobacteriales</taxon>
        <taxon>Bifidobacteriaceae</taxon>
        <taxon>Bifidobacterium</taxon>
    </lineage>
</organism>
<evidence type="ECO:0000313" key="2">
    <source>
        <dbReference type="EMBL" id="MCH9275989.1"/>
    </source>
</evidence>
<feature type="compositionally biased region" description="Gly residues" evidence="1">
    <location>
        <begin position="826"/>
        <end position="840"/>
    </location>
</feature>
<reference evidence="2 3" key="1">
    <citation type="journal article" date="2021" name="Environ. Microbiol.">
        <title>Genetic insights into the dark matter of the mammalian gut microbiota through targeted genome reconstruction.</title>
        <authorList>
            <person name="Lugli G.A."/>
            <person name="Alessandri G."/>
            <person name="Milani C."/>
            <person name="Viappiani A."/>
            <person name="Fontana F."/>
            <person name="Tarracchini C."/>
            <person name="Mancabelli L."/>
            <person name="Argentini C."/>
            <person name="Ruiz L."/>
            <person name="Margolles A."/>
            <person name="van Sinderen D."/>
            <person name="Turroni F."/>
            <person name="Ventura M."/>
        </authorList>
    </citation>
    <scope>NUCLEOTIDE SEQUENCE [LARGE SCALE GENOMIC DNA]</scope>
    <source>
        <strain evidence="2 3">MA1</strain>
    </source>
</reference>
<sequence length="1342" mass="145350">MRYLPEHTVIDVTQWERATVPGGVRFTHPNPNGKRLWDVHGFWETNDHAADVLDWYGLCLAADVASPTPVTVTLTCSLCRNPREEALPEVTASAVLVPGAPTFVPFAQFSFDEGMGVLPKGVIAVTVAVDDAVAGASGAAIEPTVVRFVAARELLLGCAVRGRALVADDPASTASYDVTFVNMLDVPQTVTATVKRHGKEVLTTALADVTDAATLRENDRAGLPAVSGKAKTAVDPAESAAAADESTPAAETDTSVAAESAAGTLVVTLHPHERRIVRLTVHSSERLAPYGHEDQLLVVTSASGESQTMRFVTVNHSDDYRTTLTHADIDGITHKIATQDWAKAAYQRRYEQAERWVVPAVDPAADHLFQTRNSDEAYNCVLITLISGERRFAEKSARFLREMIAPDGYFRTIKGGSQELVHEGEFFKFIAFTVDHMRGLGLLSADEEARVHECFRTFMEIIRCEMMKGKLSNWQLCELQGCIECAAEMQDIEAMDYFMHCDGGILDHLSRGVLDDGWWYESAIGYNYLAMGTFLQLITTVDKWGFDLRDVQVPASYGRFSAYDDPMLPASDRIDGLTTEIWGTFEHNTRSVKQLVDSLTPFFSHDGVIFGMNDSTEDRAPAYQLMDPRYDLAYRIYREPSLLPLLATVPPEQRDLWYGVDELPAVDSAALEAFGRSVTAPVAGITMLRSQASGRDLDEQYQVTVKTGVLGGAHGHYDRLALNSIRRFGKNFYNPENVWYSYHTFMYKFYVQNSITHNMALVDLKQQDPTGARLLQFRSDKDLQVAVHEIVTRWCNPPYGGWVVTPGADFAEQAWIEGRSVALPGGGDEADGGAGAGAAGAAGAAGETGESGADGTHAGSAVTPKYASRSGYTEPITQRRATLVTDDYIVLVDYLEGTAEHQYDVLMHVNGLRSITGEHGGALAYPCADPTDRDHFAYSTGGVAADGSTVGSDDASVSTDAGERGPVDGVTPDLTYRGVTPKLDPSPLSSGQFITDCHVFDARGTVKTSFAVDMTEFNGGKWMTNTRSNHNAPGIMHMDVWSVAPTSRQIVVGCDPEYYQIQQKLHYAVFAGDVDGSFVKPASVAGLDASAAAIDVPETASTLVLADDAFTPDRYVGVQPLASGKFGAWIFGSGDIDVAVPADAKSLTLQAVSDESFVAEENEHWPPVPSLFWGDGAIECADGTRVPIRDLPYTVENTVPVPTDDRDYEGGPVKIDARRMATSIPASPADASHPAVVHVDLTSELVAAHGGAVRFTATVGADYPIGDERDRRRTLDIRTHGRTGSFVTVIEQHDGTPQVRSVREIPTDDGRGGVIAVELADGRTQRITVSDMTLSDADISIA</sequence>
<keyword evidence="3" id="KW-1185">Reference proteome</keyword>
<evidence type="ECO:0008006" key="4">
    <source>
        <dbReference type="Google" id="ProtNLM"/>
    </source>
</evidence>
<dbReference type="Gene3D" id="2.70.98.70">
    <property type="match status" value="1"/>
</dbReference>
<feature type="compositionally biased region" description="Polar residues" evidence="1">
    <location>
        <begin position="949"/>
        <end position="959"/>
    </location>
</feature>
<dbReference type="InterPro" id="IPR008929">
    <property type="entry name" value="Chondroitin_lyas"/>
</dbReference>
<protein>
    <recommendedName>
        <fullName evidence="4">Alginate lyase domain-containing protein</fullName>
    </recommendedName>
</protein>
<feature type="region of interest" description="Disordered" evidence="1">
    <location>
        <begin position="826"/>
        <end position="869"/>
    </location>
</feature>
<dbReference type="PANTHER" id="PTHR39210:SF1">
    <property type="entry name" value="HEPARIN-SULFATE LYASE"/>
    <property type="match status" value="1"/>
</dbReference>
<name>A0ABS9VVK6_9BIFI</name>
<evidence type="ECO:0000313" key="3">
    <source>
        <dbReference type="Proteomes" id="UP000710815"/>
    </source>
</evidence>
<dbReference type="EMBL" id="JAFEJT020000023">
    <property type="protein sequence ID" value="MCH9275989.1"/>
    <property type="molecule type" value="Genomic_DNA"/>
</dbReference>
<dbReference type="Gene3D" id="1.50.10.100">
    <property type="entry name" value="Chondroitin AC/alginate lyase"/>
    <property type="match status" value="1"/>
</dbReference>
<feature type="compositionally biased region" description="Low complexity" evidence="1">
    <location>
        <begin position="841"/>
        <end position="855"/>
    </location>
</feature>
<feature type="region of interest" description="Disordered" evidence="1">
    <location>
        <begin position="947"/>
        <end position="978"/>
    </location>
</feature>
<dbReference type="SUPFAM" id="SSF48230">
    <property type="entry name" value="Chondroitin AC/alginate lyase"/>
    <property type="match status" value="1"/>
</dbReference>
<dbReference type="RefSeq" id="WP_241513694.1">
    <property type="nucleotide sequence ID" value="NZ_JAFEJT020000023.1"/>
</dbReference>
<accession>A0ABS9VVK6</accession>
<evidence type="ECO:0000256" key="1">
    <source>
        <dbReference type="SAM" id="MobiDB-lite"/>
    </source>
</evidence>
<dbReference type="PANTHER" id="PTHR39210">
    <property type="entry name" value="HEPARIN-SULFATE LYASE"/>
    <property type="match status" value="1"/>
</dbReference>
<gene>
    <name evidence="2" type="ORF">JS533_006845</name>
</gene>